<keyword evidence="2" id="KW-0378">Hydrolase</keyword>
<organism evidence="2">
    <name type="scientific">mine drainage metagenome</name>
    <dbReference type="NCBI Taxonomy" id="410659"/>
    <lineage>
        <taxon>unclassified sequences</taxon>
        <taxon>metagenomes</taxon>
        <taxon>ecological metagenomes</taxon>
    </lineage>
</organism>
<keyword evidence="2" id="KW-0645">Protease</keyword>
<dbReference type="SUPFAM" id="SSF50156">
    <property type="entry name" value="PDZ domain-like"/>
    <property type="match status" value="1"/>
</dbReference>
<dbReference type="InterPro" id="IPR041489">
    <property type="entry name" value="PDZ_6"/>
</dbReference>
<dbReference type="GO" id="GO:0008233">
    <property type="term" value="F:peptidase activity"/>
    <property type="evidence" value="ECO:0007669"/>
    <property type="project" value="UniProtKB-KW"/>
</dbReference>
<feature type="domain" description="PDZ" evidence="1">
    <location>
        <begin position="188"/>
        <end position="250"/>
    </location>
</feature>
<dbReference type="InterPro" id="IPR036034">
    <property type="entry name" value="PDZ_sf"/>
</dbReference>
<dbReference type="EMBL" id="MLJW01000021">
    <property type="protein sequence ID" value="OIR10993.1"/>
    <property type="molecule type" value="Genomic_DNA"/>
</dbReference>
<dbReference type="Gene3D" id="2.30.42.10">
    <property type="match status" value="1"/>
</dbReference>
<gene>
    <name evidence="2" type="primary">degP1_2</name>
    <name evidence="2" type="ORF">GALL_71640</name>
</gene>
<evidence type="ECO:0000259" key="1">
    <source>
        <dbReference type="PROSITE" id="PS50106"/>
    </source>
</evidence>
<dbReference type="AlphaFoldDB" id="A0A1J5SR67"/>
<name>A0A1J5SR67_9ZZZZ</name>
<dbReference type="GO" id="GO:0006508">
    <property type="term" value="P:proteolysis"/>
    <property type="evidence" value="ECO:0007669"/>
    <property type="project" value="UniProtKB-KW"/>
</dbReference>
<dbReference type="EC" id="3.4.21.107" evidence="2"/>
<proteinExistence type="predicted"/>
<dbReference type="Pfam" id="PF17820">
    <property type="entry name" value="PDZ_6"/>
    <property type="match status" value="1"/>
</dbReference>
<comment type="caution">
    <text evidence="2">The sequence shown here is derived from an EMBL/GenBank/DDBJ whole genome shotgun (WGS) entry which is preliminary data.</text>
</comment>
<sequence>MFKFLLIFILAISSAPTYAKPSIYQDAGASSDSIRYFTLQQKASIDGGSFWLETYIWFDFNAFKPIDTPETPYLITVNTQTSDWIFIQQGQSLVLILDDKEELKLFTGGSERSSRISSIGNLRESANYWISFSQLIRIGKAKSIRFKLIGDNQMITGSWDGALLENAIYFATNAPTLIGDLTNTPIKLGVKYTLVTKEIAQVLKMPSTQGVFITSIDQGSYAEKFGLQPGDVILQFSANDITQIEDLPYQLQHAQYGTQIPILIWRNGKTSLILAKF</sequence>
<dbReference type="InterPro" id="IPR001478">
    <property type="entry name" value="PDZ"/>
</dbReference>
<protein>
    <submittedName>
        <fullName evidence="2">Putative periplasmic serine endoprotease DegP-like</fullName>
        <ecNumber evidence="2">3.4.21.107</ecNumber>
    </submittedName>
</protein>
<reference evidence="2" key="1">
    <citation type="submission" date="2016-10" db="EMBL/GenBank/DDBJ databases">
        <title>Sequence of Gallionella enrichment culture.</title>
        <authorList>
            <person name="Poehlein A."/>
            <person name="Muehling M."/>
            <person name="Daniel R."/>
        </authorList>
    </citation>
    <scope>NUCLEOTIDE SEQUENCE</scope>
</reference>
<accession>A0A1J5SR67</accession>
<dbReference type="PROSITE" id="PS50106">
    <property type="entry name" value="PDZ"/>
    <property type="match status" value="1"/>
</dbReference>
<evidence type="ECO:0000313" key="2">
    <source>
        <dbReference type="EMBL" id="OIR10993.1"/>
    </source>
</evidence>